<protein>
    <submittedName>
        <fullName evidence="2">Uncharacterized protein</fullName>
    </submittedName>
</protein>
<proteinExistence type="predicted"/>
<dbReference type="AlphaFoldDB" id="A0A6N9T6H1"/>
<evidence type="ECO:0000313" key="2">
    <source>
        <dbReference type="EMBL" id="NDW05805.1"/>
    </source>
</evidence>
<dbReference type="Proteomes" id="UP000469011">
    <property type="component" value="Unassembled WGS sequence"/>
</dbReference>
<evidence type="ECO:0000313" key="3">
    <source>
        <dbReference type="Proteomes" id="UP000469011"/>
    </source>
</evidence>
<accession>A0A6N9T6H1</accession>
<keyword evidence="1" id="KW-0812">Transmembrane</keyword>
<feature type="transmembrane region" description="Helical" evidence="1">
    <location>
        <begin position="6"/>
        <end position="27"/>
    </location>
</feature>
<sequence>MDVFNTVGIIVTIIGVIVTIICTAIAVNEARKAKDYSEKLKNAVKRISLLTAAERLRLVQDHIEQLPHRMRDFRGKNPDLSISKIRLEIGRAISSLQREGPGSIARKYLAEAQEELNQYEDSADRVAAKTPDYNFDADAKRNMRLAVQEAVSELVSATNKLEE</sequence>
<gene>
    <name evidence="2" type="ORF">GTK09_15375</name>
</gene>
<dbReference type="EMBL" id="JAAAMG010000012">
    <property type="protein sequence ID" value="NDW05805.1"/>
    <property type="molecule type" value="Genomic_DNA"/>
</dbReference>
<comment type="caution">
    <text evidence="2">The sequence shown here is derived from an EMBL/GenBank/DDBJ whole genome shotgun (WGS) entry which is preliminary data.</text>
</comment>
<keyword evidence="1" id="KW-1133">Transmembrane helix</keyword>
<reference evidence="2 3" key="1">
    <citation type="submission" date="2020-01" db="EMBL/GenBank/DDBJ databases">
        <title>Jiella pacifica sp. nov.</title>
        <authorList>
            <person name="Xue Z."/>
            <person name="Zhu S."/>
            <person name="Chen J."/>
            <person name="Yang J."/>
        </authorList>
    </citation>
    <scope>NUCLEOTIDE SEQUENCE [LARGE SCALE GENOMIC DNA]</scope>
    <source>
        <strain evidence="2 3">40Bstr34</strain>
    </source>
</reference>
<organism evidence="2 3">
    <name type="scientific">Jiella pacifica</name>
    <dbReference type="NCBI Taxonomy" id="2696469"/>
    <lineage>
        <taxon>Bacteria</taxon>
        <taxon>Pseudomonadati</taxon>
        <taxon>Pseudomonadota</taxon>
        <taxon>Alphaproteobacteria</taxon>
        <taxon>Hyphomicrobiales</taxon>
        <taxon>Aurantimonadaceae</taxon>
        <taxon>Jiella</taxon>
    </lineage>
</organism>
<name>A0A6N9T6H1_9HYPH</name>
<keyword evidence="3" id="KW-1185">Reference proteome</keyword>
<keyword evidence="1" id="KW-0472">Membrane</keyword>
<evidence type="ECO:0000256" key="1">
    <source>
        <dbReference type="SAM" id="Phobius"/>
    </source>
</evidence>
<dbReference type="RefSeq" id="WP_163464056.1">
    <property type="nucleotide sequence ID" value="NZ_JAAAMG010000012.1"/>
</dbReference>